<dbReference type="Gene3D" id="3.30.900.10">
    <property type="entry name" value="HORMA domain"/>
    <property type="match status" value="1"/>
</dbReference>
<dbReference type="GO" id="GO:0005694">
    <property type="term" value="C:chromosome"/>
    <property type="evidence" value="ECO:0007669"/>
    <property type="project" value="UniProtKB-SubCell"/>
</dbReference>
<protein>
    <submittedName>
        <fullName evidence="8">DNA binding protein</fullName>
    </submittedName>
</protein>
<comment type="caution">
    <text evidence="8">The sequence shown here is derived from an EMBL/GenBank/DDBJ whole genome shotgun (WGS) entry which is preliminary data.</text>
</comment>
<feature type="domain" description="HORMA" evidence="7">
    <location>
        <begin position="50"/>
        <end position="296"/>
    </location>
</feature>
<accession>A0A5M9MRK8</accession>
<dbReference type="AlphaFoldDB" id="A0A5M9MRK8"/>
<name>A0A5M9MRK8_9EURO</name>
<dbReference type="GO" id="GO:0007130">
    <property type="term" value="P:synaptonemal complex assembly"/>
    <property type="evidence" value="ECO:0007669"/>
    <property type="project" value="TreeGrafter"/>
</dbReference>
<dbReference type="GeneID" id="54325117"/>
<evidence type="ECO:0000313" key="8">
    <source>
        <dbReference type="EMBL" id="KAA8649741.1"/>
    </source>
</evidence>
<dbReference type="InterPro" id="IPR003511">
    <property type="entry name" value="HORMA_dom"/>
</dbReference>
<keyword evidence="5" id="KW-0469">Meiosis</keyword>
<evidence type="ECO:0000256" key="6">
    <source>
        <dbReference type="SAM" id="MobiDB-lite"/>
    </source>
</evidence>
<keyword evidence="4" id="KW-0539">Nucleus</keyword>
<dbReference type="EMBL" id="QUQM01000001">
    <property type="protein sequence ID" value="KAA8649741.1"/>
    <property type="molecule type" value="Genomic_DNA"/>
</dbReference>
<feature type="region of interest" description="Disordered" evidence="6">
    <location>
        <begin position="333"/>
        <end position="368"/>
    </location>
</feature>
<evidence type="ECO:0000256" key="4">
    <source>
        <dbReference type="ARBA" id="ARBA00023242"/>
    </source>
</evidence>
<evidence type="ECO:0000256" key="3">
    <source>
        <dbReference type="ARBA" id="ARBA00022454"/>
    </source>
</evidence>
<evidence type="ECO:0000259" key="7">
    <source>
        <dbReference type="PROSITE" id="PS50815"/>
    </source>
</evidence>
<dbReference type="VEuPathDB" id="FungiDB:EYZ11_001681"/>
<sequence>MVRIKFTGPSSTVQQSARTFNELISESKTQTENAIVSKSDIQEQLCLTQQQSLQIVQIMLHVSFGTLFYLRELLPLPCFDDRDLKEAQREHTHTVSYRTFVGESPHVGSEPDVPFGKGKRGQPLKIIVRGSDPKANTILDILENGVFDALSKNVLEALQLTIFVDKDSPDNVLETYTFSFRYTGGSGDVNRRLESLSIDNVGFVADMKYAQTARIGLETIIRRLITLSTFLPTLPNKRNLGIHLFYTEDCPPEYEPPGFTTARNDTLTYPRDGNWRKESQSCGTMDSGWHTVGLNVTSLKWTGPYPHEPDAIPKIPPQLEYTEVVKRTEDIGFSESTFHSAESGKSTSSRDDSHSDQDQSSMACDDRNSLVEEATQDIVERQKLQMMMTGTASPSGNDLVPTQPINSDATACNSFPTQQKNIGGFSLSPEKIIEIREFRASHNLHISTDSNSQDVGLIRCQCGWEGEEADMVQCDFCFTRQHLVCYGFDGTTLRVPDIHACYQCLLEPNESQVLREMNSLALLRRAVRIILNEGFPNKTSIFTQKLHCNGQTVLQITDLLRKQRFLQPTPGYKAKGFLRKGLPKFSIPPSEDVRQRLCREILDPMVKVRHHYVFRDSYESKTQQAAADKATSCIDQIYADNTRAPFNANRESDRGLRVNEDGVVGVLNTRQTRKRKSPPEIYESESRETDSKGNDQATQEQPVASLLSKDVEGNRRLPESSTELKMSTPKHMSPRQTLQGELRRSSRKRPKASNYAKPIDVGAETSGHESP</sequence>
<dbReference type="Pfam" id="PF02301">
    <property type="entry name" value="HORMA"/>
    <property type="match status" value="1"/>
</dbReference>
<dbReference type="SUPFAM" id="SSF57903">
    <property type="entry name" value="FYVE/PHD zinc finger"/>
    <property type="match status" value="1"/>
</dbReference>
<dbReference type="InterPro" id="IPR011011">
    <property type="entry name" value="Znf_FYVE_PHD"/>
</dbReference>
<feature type="compositionally biased region" description="Basic and acidic residues" evidence="6">
    <location>
        <begin position="650"/>
        <end position="660"/>
    </location>
</feature>
<keyword evidence="3" id="KW-0158">Chromosome</keyword>
<evidence type="ECO:0000313" key="9">
    <source>
        <dbReference type="Proteomes" id="UP000324241"/>
    </source>
</evidence>
<dbReference type="SUPFAM" id="SSF56019">
    <property type="entry name" value="The spindle assembly checkpoint protein mad2"/>
    <property type="match status" value="1"/>
</dbReference>
<dbReference type="Gene3D" id="3.30.40.10">
    <property type="entry name" value="Zinc/RING finger domain, C3HC4 (zinc finger)"/>
    <property type="match status" value="1"/>
</dbReference>
<evidence type="ECO:0000256" key="2">
    <source>
        <dbReference type="ARBA" id="ARBA00004286"/>
    </source>
</evidence>
<dbReference type="OrthoDB" id="1928087at2759"/>
<feature type="compositionally biased region" description="Basic and acidic residues" evidence="6">
    <location>
        <begin position="348"/>
        <end position="357"/>
    </location>
</feature>
<feature type="compositionally biased region" description="Basic and acidic residues" evidence="6">
    <location>
        <begin position="684"/>
        <end position="693"/>
    </location>
</feature>
<dbReference type="InterPro" id="IPR013083">
    <property type="entry name" value="Znf_RING/FYVE/PHD"/>
</dbReference>
<dbReference type="InterPro" id="IPR036570">
    <property type="entry name" value="HORMA_dom_sf"/>
</dbReference>
<dbReference type="RefSeq" id="XP_033429102.1">
    <property type="nucleotide sequence ID" value="XM_033567107.1"/>
</dbReference>
<feature type="compositionally biased region" description="Basic and acidic residues" evidence="6">
    <location>
        <begin position="709"/>
        <end position="718"/>
    </location>
</feature>
<dbReference type="GO" id="GO:0051598">
    <property type="term" value="P:meiotic recombination checkpoint signaling"/>
    <property type="evidence" value="ECO:0007669"/>
    <property type="project" value="TreeGrafter"/>
</dbReference>
<reference evidence="8 9" key="1">
    <citation type="submission" date="2019-08" db="EMBL/GenBank/DDBJ databases">
        <title>The genome sequence of a newly discovered highly antifungal drug resistant Aspergillus species, Aspergillus tanneri NIH 1004.</title>
        <authorList>
            <person name="Mounaud S."/>
            <person name="Singh I."/>
            <person name="Joardar V."/>
            <person name="Pakala S."/>
            <person name="Pakala S."/>
            <person name="Venepally P."/>
            <person name="Chung J.K."/>
            <person name="Losada L."/>
            <person name="Nierman W.C."/>
        </authorList>
    </citation>
    <scope>NUCLEOTIDE SEQUENCE [LARGE SCALE GENOMIC DNA]</scope>
    <source>
        <strain evidence="8 9">NIH1004</strain>
    </source>
</reference>
<dbReference type="InterPro" id="IPR051294">
    <property type="entry name" value="HORMA_MeioticProgression"/>
</dbReference>
<dbReference type="PANTHER" id="PTHR48225">
    <property type="entry name" value="HORMA DOMAIN-CONTAINING PROTEIN 1"/>
    <property type="match status" value="1"/>
</dbReference>
<feature type="region of interest" description="Disordered" evidence="6">
    <location>
        <begin position="645"/>
        <end position="771"/>
    </location>
</feature>
<dbReference type="GO" id="GO:0005634">
    <property type="term" value="C:nucleus"/>
    <property type="evidence" value="ECO:0007669"/>
    <property type="project" value="UniProtKB-SubCell"/>
</dbReference>
<evidence type="ECO:0000256" key="5">
    <source>
        <dbReference type="ARBA" id="ARBA00023254"/>
    </source>
</evidence>
<organism evidence="8 9">
    <name type="scientific">Aspergillus tanneri</name>
    <dbReference type="NCBI Taxonomy" id="1220188"/>
    <lineage>
        <taxon>Eukaryota</taxon>
        <taxon>Fungi</taxon>
        <taxon>Dikarya</taxon>
        <taxon>Ascomycota</taxon>
        <taxon>Pezizomycotina</taxon>
        <taxon>Eurotiomycetes</taxon>
        <taxon>Eurotiomycetidae</taxon>
        <taxon>Eurotiales</taxon>
        <taxon>Aspergillaceae</taxon>
        <taxon>Aspergillus</taxon>
        <taxon>Aspergillus subgen. Circumdati</taxon>
    </lineage>
</organism>
<dbReference type="PANTHER" id="PTHR48225:SF7">
    <property type="entry name" value="MEIOSIS-SPECIFIC PROTEIN HOP1"/>
    <property type="match status" value="1"/>
</dbReference>
<gene>
    <name evidence="8" type="primary">HOP1</name>
    <name evidence="8" type="ORF">ATNIH1004_002415</name>
</gene>
<dbReference type="Proteomes" id="UP000324241">
    <property type="component" value="Unassembled WGS sequence"/>
</dbReference>
<evidence type="ECO:0000256" key="1">
    <source>
        <dbReference type="ARBA" id="ARBA00004123"/>
    </source>
</evidence>
<dbReference type="PROSITE" id="PS50815">
    <property type="entry name" value="HORMA"/>
    <property type="match status" value="1"/>
</dbReference>
<comment type="subcellular location">
    <subcellularLocation>
        <location evidence="2">Chromosome</location>
    </subcellularLocation>
    <subcellularLocation>
        <location evidence="1">Nucleus</location>
    </subcellularLocation>
</comment>
<proteinExistence type="predicted"/>